<evidence type="ECO:0000313" key="2">
    <source>
        <dbReference type="Proteomes" id="UP000003416"/>
    </source>
</evidence>
<dbReference type="AlphaFoldDB" id="F3PWC2"/>
<dbReference type="EMBL" id="AFBN01000095">
    <property type="protein sequence ID" value="EGF52470.1"/>
    <property type="molecule type" value="Genomic_DNA"/>
</dbReference>
<dbReference type="Proteomes" id="UP000003416">
    <property type="component" value="Unassembled WGS sequence"/>
</dbReference>
<comment type="caution">
    <text evidence="1">The sequence shown here is derived from an EMBL/GenBank/DDBJ whole genome shotgun (WGS) entry which is preliminary data.</text>
</comment>
<protein>
    <submittedName>
        <fullName evidence="1">Uncharacterized protein</fullName>
    </submittedName>
</protein>
<proteinExistence type="predicted"/>
<keyword evidence="2" id="KW-1185">Reference proteome</keyword>
<name>F3PWC2_9BACE</name>
<evidence type="ECO:0000313" key="1">
    <source>
        <dbReference type="EMBL" id="EGF52470.1"/>
    </source>
</evidence>
<organism evidence="1 2">
    <name type="scientific">Bacteroides fluxus YIT 12057</name>
    <dbReference type="NCBI Taxonomy" id="763034"/>
    <lineage>
        <taxon>Bacteria</taxon>
        <taxon>Pseudomonadati</taxon>
        <taxon>Bacteroidota</taxon>
        <taxon>Bacteroidia</taxon>
        <taxon>Bacteroidales</taxon>
        <taxon>Bacteroidaceae</taxon>
        <taxon>Bacteroides</taxon>
    </lineage>
</organism>
<sequence>MLKWYFQSTPCPFLKKETRRRLCSLCLFNHSLTYKVMEKNHSLTYKVRE</sequence>
<dbReference type="HOGENOM" id="CLU_3132266_0_0_10"/>
<dbReference type="STRING" id="763034.HMPREF9446_03056"/>
<accession>F3PWC2</accession>
<reference evidence="1 2" key="1">
    <citation type="submission" date="2011-02" db="EMBL/GenBank/DDBJ databases">
        <authorList>
            <person name="Weinstock G."/>
            <person name="Sodergren E."/>
            <person name="Clifton S."/>
            <person name="Fulton L."/>
            <person name="Fulton B."/>
            <person name="Courtney L."/>
            <person name="Fronick C."/>
            <person name="Harrison M."/>
            <person name="Strong C."/>
            <person name="Farmer C."/>
            <person name="Delahaunty K."/>
            <person name="Markovic C."/>
            <person name="Hall O."/>
            <person name="Minx P."/>
            <person name="Tomlinson C."/>
            <person name="Mitreva M."/>
            <person name="Hou S."/>
            <person name="Chen J."/>
            <person name="Wollam A."/>
            <person name="Pepin K.H."/>
            <person name="Johnson M."/>
            <person name="Bhonagiri V."/>
            <person name="Zhang X."/>
            <person name="Suruliraj S."/>
            <person name="Warren W."/>
            <person name="Chinwalla A."/>
            <person name="Mardis E.R."/>
            <person name="Wilson R.K."/>
        </authorList>
    </citation>
    <scope>NUCLEOTIDE SEQUENCE [LARGE SCALE GENOMIC DNA]</scope>
    <source>
        <strain evidence="1 2">YIT 12057</strain>
    </source>
</reference>
<gene>
    <name evidence="1" type="ORF">HMPREF9446_03056</name>
</gene>